<dbReference type="RefSeq" id="WP_106133353.1">
    <property type="nucleotide sequence ID" value="NZ_PVTR01000004.1"/>
</dbReference>
<evidence type="ECO:0000313" key="2">
    <source>
        <dbReference type="Proteomes" id="UP000238157"/>
    </source>
</evidence>
<organism evidence="1 2">
    <name type="scientific">Mongoliibacter ruber</name>
    <dbReference type="NCBI Taxonomy" id="1750599"/>
    <lineage>
        <taxon>Bacteria</taxon>
        <taxon>Pseudomonadati</taxon>
        <taxon>Bacteroidota</taxon>
        <taxon>Cytophagia</taxon>
        <taxon>Cytophagales</taxon>
        <taxon>Cyclobacteriaceae</taxon>
        <taxon>Mongoliibacter</taxon>
    </lineage>
</organism>
<dbReference type="OrthoDB" id="837994at2"/>
<evidence type="ECO:0000313" key="1">
    <source>
        <dbReference type="EMBL" id="PRY88637.1"/>
    </source>
</evidence>
<accession>A0A2T0WPM6</accession>
<dbReference type="EMBL" id="PVTR01000004">
    <property type="protein sequence ID" value="PRY88637.1"/>
    <property type="molecule type" value="Genomic_DNA"/>
</dbReference>
<keyword evidence="2" id="KW-1185">Reference proteome</keyword>
<gene>
    <name evidence="1" type="ORF">CLW00_104289</name>
</gene>
<reference evidence="1 2" key="1">
    <citation type="submission" date="2018-03" db="EMBL/GenBank/DDBJ databases">
        <title>Genomic Encyclopedia of Archaeal and Bacterial Type Strains, Phase II (KMG-II): from individual species to whole genera.</title>
        <authorList>
            <person name="Goeker M."/>
        </authorList>
    </citation>
    <scope>NUCLEOTIDE SEQUENCE [LARGE SCALE GENOMIC DNA]</scope>
    <source>
        <strain evidence="1 2">DSM 27929</strain>
    </source>
</reference>
<sequence>MKSNSMIAFLRTMISICEIPSDHKKSIRNQVKTQVLTLCFSVIFGLLSAQTVQTFNTQNGITSIFPNQTIKNVAPNTQNVYSHNNYGIQEIFPSQVIKTNPQNGVKQVFNTNNGIPEITPAQVIKPNHYGGFDVFETSNGIPDISPSKTIKSDPFGTLMVHPTQNGIQSLAPSQAIVPTSNGFDIVQYKSGLPELFPSKSIKIKD</sequence>
<comment type="caution">
    <text evidence="1">The sequence shown here is derived from an EMBL/GenBank/DDBJ whole genome shotgun (WGS) entry which is preliminary data.</text>
</comment>
<protein>
    <submittedName>
        <fullName evidence="1">Uncharacterized protein</fullName>
    </submittedName>
</protein>
<proteinExistence type="predicted"/>
<dbReference type="Proteomes" id="UP000238157">
    <property type="component" value="Unassembled WGS sequence"/>
</dbReference>
<name>A0A2T0WPM6_9BACT</name>
<dbReference type="AlphaFoldDB" id="A0A2T0WPM6"/>